<proteinExistence type="predicted"/>
<feature type="region of interest" description="Disordered" evidence="1">
    <location>
        <begin position="1"/>
        <end position="103"/>
    </location>
</feature>
<dbReference type="AlphaFoldDB" id="A0A9W9HTF3"/>
<dbReference type="OrthoDB" id="4506111at2759"/>
<protein>
    <submittedName>
        <fullName evidence="2">Uncharacterized protein</fullName>
    </submittedName>
</protein>
<accession>A0A9W9HTF3</accession>
<comment type="caution">
    <text evidence="2">The sequence shown here is derived from an EMBL/GenBank/DDBJ whole genome shotgun (WGS) entry which is preliminary data.</text>
</comment>
<gene>
    <name evidence="2" type="ORF">N7492_008808</name>
</gene>
<dbReference type="Proteomes" id="UP001146351">
    <property type="component" value="Unassembled WGS sequence"/>
</dbReference>
<dbReference type="EMBL" id="JAPQKO010000006">
    <property type="protein sequence ID" value="KAJ5156005.1"/>
    <property type="molecule type" value="Genomic_DNA"/>
</dbReference>
<evidence type="ECO:0000256" key="1">
    <source>
        <dbReference type="SAM" id="MobiDB-lite"/>
    </source>
</evidence>
<keyword evidence="3" id="KW-1185">Reference proteome</keyword>
<feature type="region of interest" description="Disordered" evidence="1">
    <location>
        <begin position="332"/>
        <end position="359"/>
    </location>
</feature>
<name>A0A9W9HTF3_9EURO</name>
<evidence type="ECO:0000313" key="3">
    <source>
        <dbReference type="Proteomes" id="UP001146351"/>
    </source>
</evidence>
<evidence type="ECO:0000313" key="2">
    <source>
        <dbReference type="EMBL" id="KAJ5156005.1"/>
    </source>
</evidence>
<sequence length="359" mass="39320">MARRVTRAQTKKEQGNDPPADVPEGASTETGTRKRKNPADEEPESTDASPAKVLSLRPKRPEGAKGNGPSKAPKLAVGTSPTNKSETRNLDEPTAEAVSRKPGQGLVEIHHPTQQDQKWLSLPVPPNKGLRKWPEIGFGDHAPTPRWRIVRSQASPTTGRNLANDLIKTRTGRTIIKGLRQNAQPRSYDATIGLGALTWKFDSGPETNQDQLSESELYEFAFRCLEAALNNHKAREQLRNAIVCMDIGGPIAHVEDPLPPIPTAPPKSDFGAQNGLLGVDEMNVSSNEITQFWANYKRPSLTIREGWNLNRARNRNILLERMFFHMAGTMGRSAEPSASYDSDSHSDSSSFTAPPGPSS</sequence>
<organism evidence="2 3">
    <name type="scientific">Penicillium capsulatum</name>
    <dbReference type="NCBI Taxonomy" id="69766"/>
    <lineage>
        <taxon>Eukaryota</taxon>
        <taxon>Fungi</taxon>
        <taxon>Dikarya</taxon>
        <taxon>Ascomycota</taxon>
        <taxon>Pezizomycotina</taxon>
        <taxon>Eurotiomycetes</taxon>
        <taxon>Eurotiomycetidae</taxon>
        <taxon>Eurotiales</taxon>
        <taxon>Aspergillaceae</taxon>
        <taxon>Penicillium</taxon>
    </lineage>
</organism>
<reference evidence="2" key="1">
    <citation type="submission" date="2022-11" db="EMBL/GenBank/DDBJ databases">
        <authorList>
            <person name="Petersen C."/>
        </authorList>
    </citation>
    <scope>NUCLEOTIDE SEQUENCE</scope>
    <source>
        <strain evidence="2">IBT 21917</strain>
    </source>
</reference>
<reference evidence="2" key="2">
    <citation type="journal article" date="2023" name="IMA Fungus">
        <title>Comparative genomic study of the Penicillium genus elucidates a diverse pangenome and 15 lateral gene transfer events.</title>
        <authorList>
            <person name="Petersen C."/>
            <person name="Sorensen T."/>
            <person name="Nielsen M.R."/>
            <person name="Sondergaard T.E."/>
            <person name="Sorensen J.L."/>
            <person name="Fitzpatrick D.A."/>
            <person name="Frisvad J.C."/>
            <person name="Nielsen K.L."/>
        </authorList>
    </citation>
    <scope>NUCLEOTIDE SEQUENCE</scope>
    <source>
        <strain evidence="2">IBT 21917</strain>
    </source>
</reference>